<proteinExistence type="predicted"/>
<evidence type="ECO:0008006" key="3">
    <source>
        <dbReference type="Google" id="ProtNLM"/>
    </source>
</evidence>
<gene>
    <name evidence="1" type="ORF">FEZ63_16575</name>
</gene>
<evidence type="ECO:0000313" key="1">
    <source>
        <dbReference type="EMBL" id="KAB0265883.1"/>
    </source>
</evidence>
<comment type="caution">
    <text evidence="1">The sequence shown here is derived from an EMBL/GenBank/DDBJ whole genome shotgun (WGS) entry which is preliminary data.</text>
</comment>
<name>A0A5N3P824_9HYPH</name>
<protein>
    <recommendedName>
        <fullName evidence="3">VCBS repeat-containing protein</fullName>
    </recommendedName>
</protein>
<evidence type="ECO:0000313" key="2">
    <source>
        <dbReference type="Proteomes" id="UP000325684"/>
    </source>
</evidence>
<dbReference type="AlphaFoldDB" id="A0A5N3P824"/>
<sequence length="236" mass="25824">MLALYGEISRPAASELTIPDVIYPRLPARAASAGGFIPAGWAMESQTFGDLNRDGIPDVAVVLRQQDPRNVVANDAGLGANPLDTNPRILAIAFRSGSSGDYILRFQNHTLIPRRVDPVLDDPLEETGGIAIERGALVVSLHSFASAGGWTMSSVTYRFRFREERFALIGYDRHSVTRNSGETADVSINYLTGKIRVERGDISHDKKEVVWKKLPIPSLPMTIDAIGDGLEFHPEN</sequence>
<organism evidence="1 2">
    <name type="scientific">Microvirga brassicacearum</name>
    <dbReference type="NCBI Taxonomy" id="2580413"/>
    <lineage>
        <taxon>Bacteria</taxon>
        <taxon>Pseudomonadati</taxon>
        <taxon>Pseudomonadota</taxon>
        <taxon>Alphaproteobacteria</taxon>
        <taxon>Hyphomicrobiales</taxon>
        <taxon>Methylobacteriaceae</taxon>
        <taxon>Microvirga</taxon>
    </lineage>
</organism>
<dbReference type="EMBL" id="VCMV01000026">
    <property type="protein sequence ID" value="KAB0265883.1"/>
    <property type="molecule type" value="Genomic_DNA"/>
</dbReference>
<keyword evidence="2" id="KW-1185">Reference proteome</keyword>
<dbReference type="Proteomes" id="UP000325684">
    <property type="component" value="Unassembled WGS sequence"/>
</dbReference>
<dbReference type="OrthoDB" id="86940at2"/>
<reference evidence="1 2" key="1">
    <citation type="journal article" date="2019" name="Microorganisms">
        <title>Genome Insights into the Novel Species Microvirga brassicacearum, a Rapeseed Endophyte with Biotechnological Potential.</title>
        <authorList>
            <person name="Jimenez-Gomez A."/>
            <person name="Saati-Santamaria Z."/>
            <person name="Igual J.M."/>
            <person name="Rivas R."/>
            <person name="Mateos P.F."/>
            <person name="Garcia-Fraile P."/>
        </authorList>
    </citation>
    <scope>NUCLEOTIDE SEQUENCE [LARGE SCALE GENOMIC DNA]</scope>
    <source>
        <strain evidence="1 2">CDVBN77</strain>
    </source>
</reference>
<accession>A0A5N3P824</accession>